<dbReference type="Gene3D" id="3.40.50.2300">
    <property type="match status" value="2"/>
</dbReference>
<keyword evidence="6" id="KW-1185">Reference proteome</keyword>
<evidence type="ECO:0000313" key="5">
    <source>
        <dbReference type="EMBL" id="PWC28423.1"/>
    </source>
</evidence>
<keyword evidence="3" id="KW-0029">Amino-acid transport</keyword>
<dbReference type="Proteomes" id="UP000245048">
    <property type="component" value="Unassembled WGS sequence"/>
</dbReference>
<dbReference type="InterPro" id="IPR028081">
    <property type="entry name" value="Leu-bd"/>
</dbReference>
<accession>A0A2U1V3G8</accession>
<dbReference type="EMBL" id="PDOA01000007">
    <property type="protein sequence ID" value="PWC28423.1"/>
    <property type="molecule type" value="Genomic_DNA"/>
</dbReference>
<dbReference type="Pfam" id="PF13458">
    <property type="entry name" value="Peripla_BP_6"/>
    <property type="match status" value="1"/>
</dbReference>
<evidence type="ECO:0000256" key="2">
    <source>
        <dbReference type="ARBA" id="ARBA00022729"/>
    </source>
</evidence>
<dbReference type="PANTHER" id="PTHR30483">
    <property type="entry name" value="LEUCINE-SPECIFIC-BINDING PROTEIN"/>
    <property type="match status" value="1"/>
</dbReference>
<proteinExistence type="inferred from homology"/>
<evidence type="ECO:0000313" key="6">
    <source>
        <dbReference type="Proteomes" id="UP000245048"/>
    </source>
</evidence>
<dbReference type="InterPro" id="IPR006311">
    <property type="entry name" value="TAT_signal"/>
</dbReference>
<organism evidence="5 6">
    <name type="scientific">Teichococcus aestuarii</name>
    <dbReference type="NCBI Taxonomy" id="568898"/>
    <lineage>
        <taxon>Bacteria</taxon>
        <taxon>Pseudomonadati</taxon>
        <taxon>Pseudomonadota</taxon>
        <taxon>Alphaproteobacteria</taxon>
        <taxon>Acetobacterales</taxon>
        <taxon>Roseomonadaceae</taxon>
        <taxon>Roseomonas</taxon>
    </lineage>
</organism>
<comment type="caution">
    <text evidence="5">The sequence shown here is derived from an EMBL/GenBank/DDBJ whole genome shotgun (WGS) entry which is preliminary data.</text>
</comment>
<comment type="similarity">
    <text evidence="1">Belongs to the leucine-binding protein family.</text>
</comment>
<dbReference type="RefSeq" id="WP_109517245.1">
    <property type="nucleotide sequence ID" value="NZ_PDOA01000007.1"/>
</dbReference>
<dbReference type="OrthoDB" id="7251828at2"/>
<gene>
    <name evidence="5" type="ORF">CR165_12035</name>
</gene>
<keyword evidence="2" id="KW-0732">Signal</keyword>
<dbReference type="GO" id="GO:0006865">
    <property type="term" value="P:amino acid transport"/>
    <property type="evidence" value="ECO:0007669"/>
    <property type="project" value="UniProtKB-KW"/>
</dbReference>
<dbReference type="InterPro" id="IPR051010">
    <property type="entry name" value="BCAA_transport"/>
</dbReference>
<keyword evidence="3" id="KW-0813">Transport</keyword>
<dbReference type="SUPFAM" id="SSF53822">
    <property type="entry name" value="Periplasmic binding protein-like I"/>
    <property type="match status" value="1"/>
</dbReference>
<protein>
    <submittedName>
        <fullName evidence="5">Amino acid-binding protein</fullName>
    </submittedName>
</protein>
<dbReference type="PROSITE" id="PS51318">
    <property type="entry name" value="TAT"/>
    <property type="match status" value="1"/>
</dbReference>
<evidence type="ECO:0000256" key="3">
    <source>
        <dbReference type="ARBA" id="ARBA00022970"/>
    </source>
</evidence>
<dbReference type="PANTHER" id="PTHR30483:SF37">
    <property type="entry name" value="ABC TRANSPORTER SUBSTRATE-BINDING PROTEIN"/>
    <property type="match status" value="1"/>
</dbReference>
<reference evidence="6" key="1">
    <citation type="submission" date="2017-10" db="EMBL/GenBank/DDBJ databases">
        <authorList>
            <person name="Toshchakov S.V."/>
            <person name="Goeva M.A."/>
        </authorList>
    </citation>
    <scope>NUCLEOTIDE SEQUENCE [LARGE SCALE GENOMIC DNA]</scope>
    <source>
        <strain evidence="6">JR1/69-1-13</strain>
    </source>
</reference>
<dbReference type="CDD" id="cd06340">
    <property type="entry name" value="PBP1_ABC_ligand_binding-like"/>
    <property type="match status" value="1"/>
</dbReference>
<dbReference type="InterPro" id="IPR028082">
    <property type="entry name" value="Peripla_BP_I"/>
</dbReference>
<evidence type="ECO:0000259" key="4">
    <source>
        <dbReference type="Pfam" id="PF13458"/>
    </source>
</evidence>
<name>A0A2U1V3G8_9PROT</name>
<sequence length="404" mass="43567">MFRTTRRVALGLLAGLGIGLGAGAAQAEIRLGALYPFSGELAVLGDESWRGLELAVEERNAAGGIKGEKITLVRGDAVDNNQAVAEARRLISVAQVKAIFGTYSSARSQVASQVAELARIPYFEMGAVSDSITERKFRYLFRTNPTARNMAERSIEMVVNSVAPAFSVEPKALRIAIIHEDSLYGTTVGRFQASYAKERGLTIVETLPYPANIVDMSSLILRLQAAKADVVLQTSYQNDTVLFFRQAREANFRPRAIIGGGGGYSLRETMQAVGPEVMDGVLNVDFTQYAINPKAAPGIEDFVAAYRAKYGMEPRSGHSLGNYVGAKVFLDAIAAAKSLAADDIRAAVAAVDVPDGTTPEGWGVKFGPDGQNERAKMMGLQWQDGRLVTVYPPEAAVSELRLRR</sequence>
<evidence type="ECO:0000256" key="1">
    <source>
        <dbReference type="ARBA" id="ARBA00010062"/>
    </source>
</evidence>
<feature type="domain" description="Leucine-binding protein" evidence="4">
    <location>
        <begin position="28"/>
        <end position="385"/>
    </location>
</feature>
<dbReference type="AlphaFoldDB" id="A0A2U1V3G8"/>